<accession>A0A8H3VWS9</accession>
<sequence length="284" mass="31200">MRISKSNVLRQRFSLAPAVNLCPRRPPRQCSAAKVSGLNELVCALVTHIDLILASSTFRKRSAASLRSSGLLLRPNTSHSTSLDTEIETTANHAILVQILRAATQIASASTSIACNGGTGQPDYLAFPLAHVDGFEHIRNVLHAHDLDDSKLHFEYYPNRDELRLKMPTTLHHQFAASIEAVVSRAARDVLGVDVRGFDRKVPIEGGTLYPAIGWNLSRLDPVLCSTIEVAFYQHTTSVAKKLQEQIMGSGGHVRAALGVKIDYCNANSYESIRQNLDRCFICL</sequence>
<name>A0A8H3VWS9_9PEZI</name>
<keyword evidence="2" id="KW-1185">Reference proteome</keyword>
<reference evidence="1 2" key="1">
    <citation type="submission" date="2019-12" db="EMBL/GenBank/DDBJ databases">
        <title>A genome sequence resource for the geographically widespread anthracnose pathogen Colletotrichum asianum.</title>
        <authorList>
            <person name="Meng Y."/>
        </authorList>
    </citation>
    <scope>NUCLEOTIDE SEQUENCE [LARGE SCALE GENOMIC DNA]</scope>
    <source>
        <strain evidence="1 2">ICMP 18580</strain>
    </source>
</reference>
<organism evidence="1 2">
    <name type="scientific">Colletotrichum asianum</name>
    <dbReference type="NCBI Taxonomy" id="702518"/>
    <lineage>
        <taxon>Eukaryota</taxon>
        <taxon>Fungi</taxon>
        <taxon>Dikarya</taxon>
        <taxon>Ascomycota</taxon>
        <taxon>Pezizomycotina</taxon>
        <taxon>Sordariomycetes</taxon>
        <taxon>Hypocreomycetidae</taxon>
        <taxon>Glomerellales</taxon>
        <taxon>Glomerellaceae</taxon>
        <taxon>Colletotrichum</taxon>
        <taxon>Colletotrichum gloeosporioides species complex</taxon>
    </lineage>
</organism>
<comment type="caution">
    <text evidence="1">The sequence shown here is derived from an EMBL/GenBank/DDBJ whole genome shotgun (WGS) entry which is preliminary data.</text>
</comment>
<dbReference type="Proteomes" id="UP000434172">
    <property type="component" value="Unassembled WGS sequence"/>
</dbReference>
<proteinExistence type="predicted"/>
<gene>
    <name evidence="1" type="ORF">GQ607_016375</name>
</gene>
<protein>
    <submittedName>
        <fullName evidence="1">Uncharacterized protein</fullName>
    </submittedName>
</protein>
<dbReference type="OrthoDB" id="10655348at2759"/>
<evidence type="ECO:0000313" key="1">
    <source>
        <dbReference type="EMBL" id="KAF0316384.1"/>
    </source>
</evidence>
<evidence type="ECO:0000313" key="2">
    <source>
        <dbReference type="Proteomes" id="UP000434172"/>
    </source>
</evidence>
<dbReference type="AlphaFoldDB" id="A0A8H3VWS9"/>
<dbReference type="EMBL" id="WOWK01000161">
    <property type="protein sequence ID" value="KAF0316384.1"/>
    <property type="molecule type" value="Genomic_DNA"/>
</dbReference>